<comment type="caution">
    <text evidence="5">The sequence shown here is derived from an EMBL/GenBank/DDBJ whole genome shotgun (WGS) entry which is preliminary data.</text>
</comment>
<dbReference type="NCBIfam" id="NF007969">
    <property type="entry name" value="PRK10693.1"/>
    <property type="match status" value="1"/>
</dbReference>
<dbReference type="OrthoDB" id="6399952at2"/>
<dbReference type="GO" id="GO:0010468">
    <property type="term" value="P:regulation of gene expression"/>
    <property type="evidence" value="ECO:0007669"/>
    <property type="project" value="UniProtKB-UniRule"/>
</dbReference>
<dbReference type="InterPro" id="IPR001789">
    <property type="entry name" value="Sig_transdc_resp-reg_receiver"/>
</dbReference>
<dbReference type="Gene3D" id="3.60.40.10">
    <property type="entry name" value="PPM-type phosphatase domain"/>
    <property type="match status" value="1"/>
</dbReference>
<keyword evidence="2 3" id="KW-0597">Phosphoprotein</keyword>
<evidence type="ECO:0000259" key="4">
    <source>
        <dbReference type="PROSITE" id="PS50110"/>
    </source>
</evidence>
<organism evidence="5 6">
    <name type="scientific">Providencia alcalifaciens</name>
    <dbReference type="NCBI Taxonomy" id="126385"/>
    <lineage>
        <taxon>Bacteria</taxon>
        <taxon>Pseudomonadati</taxon>
        <taxon>Pseudomonadota</taxon>
        <taxon>Gammaproteobacteria</taxon>
        <taxon>Enterobacterales</taxon>
        <taxon>Morganellaceae</taxon>
        <taxon>Providencia</taxon>
    </lineage>
</organism>
<reference evidence="5 6" key="1">
    <citation type="submission" date="2019-03" db="EMBL/GenBank/DDBJ databases">
        <title>Genomic analyses of the natural microbiome of Caenorhabditis elegans.</title>
        <authorList>
            <person name="Samuel B."/>
        </authorList>
    </citation>
    <scope>NUCLEOTIDE SEQUENCE [LARGE SCALE GENOMIC DNA]</scope>
    <source>
        <strain evidence="5 6">JUb102</strain>
    </source>
</reference>
<dbReference type="PROSITE" id="PS50110">
    <property type="entry name" value="RESPONSE_REGULATORY"/>
    <property type="match status" value="1"/>
</dbReference>
<gene>
    <name evidence="2" type="primary">rssB</name>
    <name evidence="5" type="ORF">EC835_103281</name>
</gene>
<feature type="modified residue" description="4-aspartylphosphate" evidence="2 3">
    <location>
        <position position="56"/>
    </location>
</feature>
<dbReference type="HAMAP" id="MF_00958">
    <property type="entry name" value="RssB"/>
    <property type="match status" value="1"/>
</dbReference>
<dbReference type="PANTHER" id="PTHR43228:SF1">
    <property type="entry name" value="TWO-COMPONENT RESPONSE REGULATOR ARR22"/>
    <property type="match status" value="1"/>
</dbReference>
<dbReference type="InterPro" id="IPR011006">
    <property type="entry name" value="CheY-like_superfamily"/>
</dbReference>
<comment type="similarity">
    <text evidence="2">Belongs to the RssB family.</text>
</comment>
<dbReference type="PANTHER" id="PTHR43228">
    <property type="entry name" value="TWO-COMPONENT RESPONSE REGULATOR"/>
    <property type="match status" value="1"/>
</dbReference>
<keyword evidence="1" id="KW-0007">Acetylation</keyword>
<dbReference type="GO" id="GO:0045862">
    <property type="term" value="P:positive regulation of proteolysis"/>
    <property type="evidence" value="ECO:0007669"/>
    <property type="project" value="UniProtKB-UniRule"/>
</dbReference>
<dbReference type="Proteomes" id="UP000295055">
    <property type="component" value="Unassembled WGS sequence"/>
</dbReference>
<dbReference type="Gene3D" id="3.40.50.2300">
    <property type="match status" value="1"/>
</dbReference>
<feature type="domain" description="Response regulatory" evidence="4">
    <location>
        <begin position="5"/>
        <end position="121"/>
    </location>
</feature>
<dbReference type="Pfam" id="PF00072">
    <property type="entry name" value="Response_reg"/>
    <property type="match status" value="1"/>
</dbReference>
<dbReference type="SUPFAM" id="SSF52172">
    <property type="entry name" value="CheY-like"/>
    <property type="match status" value="1"/>
</dbReference>
<protein>
    <recommendedName>
        <fullName evidence="2">Regulator of RpoS</fullName>
    </recommendedName>
</protein>
<dbReference type="CDD" id="cd00156">
    <property type="entry name" value="REC"/>
    <property type="match status" value="1"/>
</dbReference>
<dbReference type="InterPro" id="IPR036457">
    <property type="entry name" value="PPM-type-like_dom_sf"/>
</dbReference>
<dbReference type="AlphaFoldDB" id="A0A4R3NKX4"/>
<keyword evidence="2" id="KW-0346">Stress response</keyword>
<accession>A0A4R3NKX4</accession>
<dbReference type="InterPro" id="IPR052048">
    <property type="entry name" value="ST_Response_Regulator"/>
</dbReference>
<comment type="function">
    <text evidence="2">Regulates the turnover of the sigma S factor (RpoS) by promoting its proteolysis in exponentially growing cells. Acts by binding and delivering RpoS to the ClpXP protease. RssB is not co-degraded with RpoS, but is released from the complex and can initiate a new cycle of RpoS recognition and degradation.</text>
</comment>
<dbReference type="InterPro" id="IPR028616">
    <property type="entry name" value="RssB"/>
</dbReference>
<comment type="PTM">
    <text evidence="2">Phosphorylated. Phosphorylation stimulates the interaction with RpoS and, therefore, the proteolysis of RpoS.</text>
</comment>
<comment type="subunit">
    <text evidence="2">Binds to RpoS.</text>
</comment>
<evidence type="ECO:0000256" key="3">
    <source>
        <dbReference type="PROSITE-ProRule" id="PRU00169"/>
    </source>
</evidence>
<evidence type="ECO:0000256" key="1">
    <source>
        <dbReference type="ARBA" id="ARBA00022990"/>
    </source>
</evidence>
<name>A0A4R3NKX4_9GAMM</name>
<dbReference type="SMART" id="SM00448">
    <property type="entry name" value="REC"/>
    <property type="match status" value="1"/>
</dbReference>
<evidence type="ECO:0000313" key="5">
    <source>
        <dbReference type="EMBL" id="TCT35826.1"/>
    </source>
</evidence>
<sequence length="338" mass="38533">MKNRKILIVEDEKIFCTILREYLESLETEVYIADNGALALELIMQQKVIPDVILCDLNMPIMNGESFMAELVERNINVPVIVISATTDFTQLDRMFRLGAKDALLKPIKNLDEVKVTIHAALYPEQYDSETLIENEIQNISNILNNDKLDMLAILKQLQPPVAQVINGYKINYRQLNEANRFGLLLDIAAISEEQIGFYCIDIERSPQEGVMAAFLIRVVFNDLLKSAVNNRDKKLPQIDNIINQINHLLEDSGFSGQFPLLLGYFNTKSKNVILASAGLEANITTEQHHYHLARNVPLGTLKTYHSNRLDFQGESWKCLIHNSNQKIKLMFNPYAQK</sequence>
<evidence type="ECO:0000256" key="2">
    <source>
        <dbReference type="HAMAP-Rule" id="MF_00958"/>
    </source>
</evidence>
<evidence type="ECO:0000313" key="6">
    <source>
        <dbReference type="Proteomes" id="UP000295055"/>
    </source>
</evidence>
<dbReference type="EMBL" id="SMAS01000003">
    <property type="protein sequence ID" value="TCT35826.1"/>
    <property type="molecule type" value="Genomic_DNA"/>
</dbReference>
<proteinExistence type="inferred from homology"/>
<dbReference type="RefSeq" id="WP_132496014.1">
    <property type="nucleotide sequence ID" value="NZ_SMAS01000003.1"/>
</dbReference>
<dbReference type="GO" id="GO:0000160">
    <property type="term" value="P:phosphorelay signal transduction system"/>
    <property type="evidence" value="ECO:0007669"/>
    <property type="project" value="InterPro"/>
</dbReference>